<dbReference type="InterPro" id="IPR029063">
    <property type="entry name" value="SAM-dependent_MTases_sf"/>
</dbReference>
<dbReference type="AlphaFoldDB" id="A0AA41X4T5"/>
<dbReference type="Gene3D" id="3.40.50.150">
    <property type="entry name" value="Vaccinia Virus protein VP39"/>
    <property type="match status" value="1"/>
</dbReference>
<dbReference type="EMBL" id="JANCLT010000004">
    <property type="protein sequence ID" value="MCP8968939.1"/>
    <property type="molecule type" value="Genomic_DNA"/>
</dbReference>
<keyword evidence="2" id="KW-1185">Reference proteome</keyword>
<dbReference type="PANTHER" id="PTHR36112:SF1">
    <property type="entry name" value="RIBOSOMAL RNA SMALL SUBUNIT METHYLTRANSFERASE J"/>
    <property type="match status" value="1"/>
</dbReference>
<organism evidence="1 2">
    <name type="scientific">Ectobacillus ponti</name>
    <dbReference type="NCBI Taxonomy" id="2961894"/>
    <lineage>
        <taxon>Bacteria</taxon>
        <taxon>Bacillati</taxon>
        <taxon>Bacillota</taxon>
        <taxon>Bacilli</taxon>
        <taxon>Bacillales</taxon>
        <taxon>Bacillaceae</taxon>
        <taxon>Ectobacillus</taxon>
    </lineage>
</organism>
<dbReference type="GO" id="GO:0008990">
    <property type="term" value="F:rRNA (guanine-N2-)-methyltransferase activity"/>
    <property type="evidence" value="ECO:0007669"/>
    <property type="project" value="InterPro"/>
</dbReference>
<dbReference type="RefSeq" id="WP_254758846.1">
    <property type="nucleotide sequence ID" value="NZ_JANCLT010000004.1"/>
</dbReference>
<gene>
    <name evidence="1" type="ORF">NK662_10355</name>
</gene>
<evidence type="ECO:0000313" key="2">
    <source>
        <dbReference type="Proteomes" id="UP001156102"/>
    </source>
</evidence>
<accession>A0AA41X4T5</accession>
<sequence>MIITTAGRTNEEMVQYAKKVAADLDSLFVLRRDAAVADLRKRLRDDVLVVGKNRLEIYPHRGEESFFFHPNSAGFRVKRLLRGEHDPFLQAAQLESGMAVLDCTLGMASDAIVASFAVGSKGRVTGIEGNRYMAYLVKKGLREWQSDVPEMNEAMRRIEVVQGDHASVLRACADQSYDVVYLDPMFEESILESDGIRGLKHFALYDEIADETIEEAKRVARSRVVLKDHFRSPRFERYGFSVYRRKSAKFHFGVLEKDCTSGEFRYNS</sequence>
<dbReference type="SUPFAM" id="SSF53335">
    <property type="entry name" value="S-adenosyl-L-methionine-dependent methyltransferases"/>
    <property type="match status" value="1"/>
</dbReference>
<keyword evidence="1" id="KW-0489">Methyltransferase</keyword>
<name>A0AA41X4T5_9BACI</name>
<dbReference type="PANTHER" id="PTHR36112">
    <property type="entry name" value="RIBOSOMAL RNA SMALL SUBUNIT METHYLTRANSFERASE J"/>
    <property type="match status" value="1"/>
</dbReference>
<protein>
    <submittedName>
        <fullName evidence="1">Class I SAM-dependent methyltransferase</fullName>
    </submittedName>
</protein>
<dbReference type="Proteomes" id="UP001156102">
    <property type="component" value="Unassembled WGS sequence"/>
</dbReference>
<proteinExistence type="predicted"/>
<comment type="caution">
    <text evidence="1">The sequence shown here is derived from an EMBL/GenBank/DDBJ whole genome shotgun (WGS) entry which is preliminary data.</text>
</comment>
<dbReference type="InterPro" id="IPR007536">
    <property type="entry name" value="16SrRNA_methylTrfase_J"/>
</dbReference>
<reference evidence="1" key="1">
    <citation type="submission" date="2022-07" db="EMBL/GenBank/DDBJ databases">
        <authorList>
            <person name="Li W.-J."/>
            <person name="Deng Q.-Q."/>
        </authorList>
    </citation>
    <scope>NUCLEOTIDE SEQUENCE</scope>
    <source>
        <strain evidence="1">SYSU M60031</strain>
    </source>
</reference>
<dbReference type="Pfam" id="PF04445">
    <property type="entry name" value="SAM_MT"/>
    <property type="match status" value="1"/>
</dbReference>
<dbReference type="CDD" id="cd02440">
    <property type="entry name" value="AdoMet_MTases"/>
    <property type="match status" value="1"/>
</dbReference>
<keyword evidence="1" id="KW-0808">Transferase</keyword>
<evidence type="ECO:0000313" key="1">
    <source>
        <dbReference type="EMBL" id="MCP8968939.1"/>
    </source>
</evidence>